<name>A0A1S8LCT2_9CLOT</name>
<evidence type="ECO:0000313" key="1">
    <source>
        <dbReference type="EMBL" id="URZ09581.1"/>
    </source>
</evidence>
<gene>
    <name evidence="1" type="ORF">CROST_002620</name>
</gene>
<sequence length="38" mass="4264">MFKKGKKLMYLTVVAVVIASYLVQSHISILAAFPGRPW</sequence>
<organism evidence="1 2">
    <name type="scientific">Clostridium felsineum</name>
    <dbReference type="NCBI Taxonomy" id="36839"/>
    <lineage>
        <taxon>Bacteria</taxon>
        <taxon>Bacillati</taxon>
        <taxon>Bacillota</taxon>
        <taxon>Clostridia</taxon>
        <taxon>Eubacteriales</taxon>
        <taxon>Clostridiaceae</taxon>
        <taxon>Clostridium</taxon>
    </lineage>
</organism>
<keyword evidence="2" id="KW-1185">Reference proteome</keyword>
<dbReference type="KEGG" id="crw:CROST_002620"/>
<evidence type="ECO:0000313" key="2">
    <source>
        <dbReference type="Proteomes" id="UP000190951"/>
    </source>
</evidence>
<reference evidence="1 2" key="1">
    <citation type="submission" date="2022-04" db="EMBL/GenBank/DDBJ databases">
        <title>Genome sequence of C. roseum typestrain.</title>
        <authorList>
            <person name="Poehlein A."/>
            <person name="Schoch T."/>
            <person name="Duerre P."/>
            <person name="Daniel R."/>
        </authorList>
    </citation>
    <scope>NUCLEOTIDE SEQUENCE [LARGE SCALE GENOMIC DNA]</scope>
    <source>
        <strain evidence="1 2">DSM 7320</strain>
    </source>
</reference>
<dbReference type="EMBL" id="CP096983">
    <property type="protein sequence ID" value="URZ09581.1"/>
    <property type="molecule type" value="Genomic_DNA"/>
</dbReference>
<protein>
    <submittedName>
        <fullName evidence="1">Uncharacterized protein</fullName>
    </submittedName>
</protein>
<proteinExistence type="predicted"/>
<dbReference type="AlphaFoldDB" id="A0A1S8LCT2"/>
<accession>A0A1S8LCT2</accession>
<dbReference type="Proteomes" id="UP000190951">
    <property type="component" value="Chromosome"/>
</dbReference>